<name>E7RU07_9BURK</name>
<keyword evidence="11" id="KW-0328">Glycosyltransferase</keyword>
<keyword evidence="12" id="KW-1185">Reference proteome</keyword>
<sequence>MEKSMIIASLLDTDLYKFTMMQVVLHHFPGAQVEYRFKCRNEGVDLVPLIDDIQREIEALCSLRFTDEELDYLRQFRFLKSDFIDFLGLFQMNRKYISVAPAPQGNGEIDIVIKGPWLHTILFEIPVLAIVNELYFRRLAPNPDYDEGRRRLDEKIATIVDDPEMEGIRIADYGTRRRFSARWQEEVLQVCKERLGDVLTGTSNVMLAMRYGLRPLGTMAHEYLQACQALGPRLRDSQIFAFETWAREYRGDLGIALSDVYGLDAFLRDFDMYFCKLFDGARHDSGDPFEWGERLIRHYTANRVDPASKTLVFSDSLTFDLMKALYRRFHERVVVRFGIGTNLTNDLGYKPLAIVIKMVGCNGQPVAKLSDDPGKNMVTDHDYLQYLRKVFDISSQQIPTPAPAPGSVADIAGGE</sequence>
<dbReference type="SUPFAM" id="SSF51690">
    <property type="entry name" value="Nicotinate/Quinolinate PRTase C-terminal domain-like"/>
    <property type="match status" value="1"/>
</dbReference>
<evidence type="ECO:0000256" key="6">
    <source>
        <dbReference type="ARBA" id="ARBA00022642"/>
    </source>
</evidence>
<dbReference type="Gene3D" id="3.20.140.10">
    <property type="entry name" value="nicotinate phosphoribosyltransferase"/>
    <property type="match status" value="1"/>
</dbReference>
<feature type="domain" description="Nicotinate/nicotinamide phosphoribosyltransferase" evidence="9">
    <location>
        <begin position="169"/>
        <end position="393"/>
    </location>
</feature>
<evidence type="ECO:0000256" key="2">
    <source>
        <dbReference type="ARBA" id="ARBA00010897"/>
    </source>
</evidence>
<proteinExistence type="inferred from homology"/>
<evidence type="ECO:0000256" key="3">
    <source>
        <dbReference type="ARBA" id="ARBA00013236"/>
    </source>
</evidence>
<comment type="caution">
    <text evidence="11">The sequence shown here is derived from an EMBL/GenBank/DDBJ whole genome shotgun (WGS) entry which is preliminary data.</text>
</comment>
<keyword evidence="4 7" id="KW-0597">Phosphoprotein</keyword>
<keyword evidence="5 7" id="KW-0436">Ligase</keyword>
<dbReference type="GO" id="GO:0004516">
    <property type="term" value="F:nicotinate phosphoribosyltransferase activity"/>
    <property type="evidence" value="ECO:0007669"/>
    <property type="project" value="UniProtKB-UniRule"/>
</dbReference>
<dbReference type="EMBL" id="AEQP01000001">
    <property type="protein sequence ID" value="EFV96243.1"/>
    <property type="molecule type" value="Genomic_DNA"/>
</dbReference>
<accession>E7RU07</accession>
<evidence type="ECO:0000313" key="12">
    <source>
        <dbReference type="Proteomes" id="UP000011021"/>
    </source>
</evidence>
<keyword evidence="11" id="KW-0808">Transferase</keyword>
<dbReference type="CDD" id="cd01401">
    <property type="entry name" value="PncB_like"/>
    <property type="match status" value="1"/>
</dbReference>
<feature type="domain" description="Nicotinate phosphoribosyltransferase N-terminal" evidence="10">
    <location>
        <begin position="11"/>
        <end position="132"/>
    </location>
</feature>
<evidence type="ECO:0000313" key="11">
    <source>
        <dbReference type="EMBL" id="EFV96243.1"/>
    </source>
</evidence>
<keyword evidence="6 7" id="KW-0662">Pyridine nucleotide biosynthesis</keyword>
<evidence type="ECO:0000256" key="5">
    <source>
        <dbReference type="ARBA" id="ARBA00022598"/>
    </source>
</evidence>
<dbReference type="eggNOG" id="COG1488">
    <property type="taxonomic scope" value="Bacteria"/>
</dbReference>
<dbReference type="NCBIfam" id="TIGR01514">
    <property type="entry name" value="NAPRTase"/>
    <property type="match status" value="1"/>
</dbReference>
<dbReference type="PANTHER" id="PTHR11098">
    <property type="entry name" value="NICOTINATE PHOSPHORIBOSYLTRANSFERASE"/>
    <property type="match status" value="1"/>
</dbReference>
<dbReference type="InterPro" id="IPR040727">
    <property type="entry name" value="NAPRTase_N"/>
</dbReference>
<gene>
    <name evidence="7 11" type="primary">pncB</name>
    <name evidence="11" type="ORF">HMPREF0551_0426</name>
</gene>
<evidence type="ECO:0000259" key="10">
    <source>
        <dbReference type="Pfam" id="PF17767"/>
    </source>
</evidence>
<dbReference type="AlphaFoldDB" id="E7RU07"/>
<evidence type="ECO:0000259" key="9">
    <source>
        <dbReference type="Pfam" id="PF04095"/>
    </source>
</evidence>
<evidence type="ECO:0000256" key="4">
    <source>
        <dbReference type="ARBA" id="ARBA00022553"/>
    </source>
</evidence>
<evidence type="ECO:0000256" key="8">
    <source>
        <dbReference type="RuleBase" id="RU003838"/>
    </source>
</evidence>
<dbReference type="Pfam" id="PF04095">
    <property type="entry name" value="NAPRTase"/>
    <property type="match status" value="1"/>
</dbReference>
<dbReference type="Proteomes" id="UP000011021">
    <property type="component" value="Unassembled WGS sequence"/>
</dbReference>
<comment type="catalytic activity">
    <reaction evidence="7 8">
        <text>5-phospho-alpha-D-ribose 1-diphosphate + nicotinate + ATP + H2O = nicotinate beta-D-ribonucleotide + ADP + phosphate + diphosphate</text>
        <dbReference type="Rhea" id="RHEA:36163"/>
        <dbReference type="ChEBI" id="CHEBI:15377"/>
        <dbReference type="ChEBI" id="CHEBI:30616"/>
        <dbReference type="ChEBI" id="CHEBI:32544"/>
        <dbReference type="ChEBI" id="CHEBI:33019"/>
        <dbReference type="ChEBI" id="CHEBI:43474"/>
        <dbReference type="ChEBI" id="CHEBI:57502"/>
        <dbReference type="ChEBI" id="CHEBI:58017"/>
        <dbReference type="ChEBI" id="CHEBI:456216"/>
        <dbReference type="EC" id="6.3.4.21"/>
    </reaction>
</comment>
<reference evidence="11 12" key="1">
    <citation type="submission" date="2010-12" db="EMBL/GenBank/DDBJ databases">
        <authorList>
            <person name="Muzny D."/>
            <person name="Qin X."/>
            <person name="Deng J."/>
            <person name="Jiang H."/>
            <person name="Liu Y."/>
            <person name="Qu J."/>
            <person name="Song X.-Z."/>
            <person name="Zhang L."/>
            <person name="Thornton R."/>
            <person name="Coyle M."/>
            <person name="Francisco L."/>
            <person name="Jackson L."/>
            <person name="Javaid M."/>
            <person name="Korchina V."/>
            <person name="Kovar C."/>
            <person name="Mata R."/>
            <person name="Mathew T."/>
            <person name="Ngo R."/>
            <person name="Nguyen L."/>
            <person name="Nguyen N."/>
            <person name="Okwuonu G."/>
            <person name="Ongeri F."/>
            <person name="Pham C."/>
            <person name="Simmons D."/>
            <person name="Wilczek-Boney K."/>
            <person name="Hale W."/>
            <person name="Jakkamsetti A."/>
            <person name="Pham P."/>
            <person name="Ruth R."/>
            <person name="San Lucas F."/>
            <person name="Warren J."/>
            <person name="Zhang J."/>
            <person name="Zhao Z."/>
            <person name="Zhou C."/>
            <person name="Zhu D."/>
            <person name="Lee S."/>
            <person name="Bess C."/>
            <person name="Blankenburg K."/>
            <person name="Forbes L."/>
            <person name="Fu Q."/>
            <person name="Gubbala S."/>
            <person name="Hirani K."/>
            <person name="Jayaseelan J.C."/>
            <person name="Lara F."/>
            <person name="Munidasa M."/>
            <person name="Palculict T."/>
            <person name="Patil S."/>
            <person name="Pu L.-L."/>
            <person name="Saada N."/>
            <person name="Tang L."/>
            <person name="Weissenberger G."/>
            <person name="Zhu Y."/>
            <person name="Hemphill L."/>
            <person name="Shang Y."/>
            <person name="Youmans B."/>
            <person name="Ayvaz T."/>
            <person name="Ross M."/>
            <person name="Santibanez J."/>
            <person name="Aqrawi P."/>
            <person name="Gross S."/>
            <person name="Joshi V."/>
            <person name="Fowler G."/>
            <person name="Nazareth L."/>
            <person name="Reid J."/>
            <person name="Worley K."/>
            <person name="Petrosino J."/>
            <person name="Highlander S."/>
            <person name="Gibbs R."/>
        </authorList>
    </citation>
    <scope>NUCLEOTIDE SEQUENCE [LARGE SCALE GENOMIC DNA]</scope>
    <source>
        <strain evidence="11 12">ATCC 51599</strain>
    </source>
</reference>
<dbReference type="GO" id="GO:0016757">
    <property type="term" value="F:glycosyltransferase activity"/>
    <property type="evidence" value="ECO:0007669"/>
    <property type="project" value="UniProtKB-KW"/>
</dbReference>
<dbReference type="STRING" id="887898.HMPREF0551_0426"/>
<dbReference type="EC" id="6.3.4.21" evidence="3 7"/>
<dbReference type="UniPathway" id="UPA00253">
    <property type="reaction ID" value="UER00457"/>
</dbReference>
<dbReference type="SUPFAM" id="SSF54675">
    <property type="entry name" value="Nicotinate/Quinolinate PRTase N-terminal domain-like"/>
    <property type="match status" value="1"/>
</dbReference>
<comment type="pathway">
    <text evidence="1 7 8">Cofactor biosynthesis; NAD(+) biosynthesis; nicotinate D-ribonucleotide from nicotinate: step 1/1.</text>
</comment>
<dbReference type="InterPro" id="IPR036068">
    <property type="entry name" value="Nicotinate_pribotase-like_C"/>
</dbReference>
<dbReference type="GO" id="GO:0034355">
    <property type="term" value="P:NAD+ biosynthetic process via the salvage pathway"/>
    <property type="evidence" value="ECO:0007669"/>
    <property type="project" value="TreeGrafter"/>
</dbReference>
<dbReference type="HOGENOM" id="CLU_030991_1_0_4"/>
<dbReference type="InterPro" id="IPR006406">
    <property type="entry name" value="Nic_PRibTrfase"/>
</dbReference>
<organism evidence="11 12">
    <name type="scientific">Lautropia mirabilis ATCC 51599</name>
    <dbReference type="NCBI Taxonomy" id="887898"/>
    <lineage>
        <taxon>Bacteria</taxon>
        <taxon>Pseudomonadati</taxon>
        <taxon>Pseudomonadota</taxon>
        <taxon>Betaproteobacteria</taxon>
        <taxon>Burkholderiales</taxon>
        <taxon>Burkholderiaceae</taxon>
        <taxon>Lautropia</taxon>
    </lineage>
</organism>
<comment type="PTM">
    <text evidence="7 8">Transiently phosphorylated on a His residue during the reaction cycle. Phosphorylation strongly increases the affinity for substrates and increases the rate of nicotinate D-ribonucleotide production. Dephosphorylation regenerates the low-affinity form of the enzyme, leading to product release.</text>
</comment>
<dbReference type="PANTHER" id="PTHR11098:SF1">
    <property type="entry name" value="NICOTINATE PHOSPHORIBOSYLTRANSFERASE"/>
    <property type="match status" value="1"/>
</dbReference>
<evidence type="ECO:0000256" key="1">
    <source>
        <dbReference type="ARBA" id="ARBA00004952"/>
    </source>
</evidence>
<dbReference type="GO" id="GO:0005829">
    <property type="term" value="C:cytosol"/>
    <property type="evidence" value="ECO:0007669"/>
    <property type="project" value="TreeGrafter"/>
</dbReference>
<comment type="similarity">
    <text evidence="2 7 8">Belongs to the NAPRTase family.</text>
</comment>
<dbReference type="HAMAP" id="MF_00570">
    <property type="entry name" value="NAPRTase"/>
    <property type="match status" value="1"/>
</dbReference>
<feature type="modified residue" description="Phosphohistidine; by autocatalysis" evidence="7">
    <location>
        <position position="221"/>
    </location>
</feature>
<dbReference type="InterPro" id="IPR041525">
    <property type="entry name" value="N/Namide_PRibTrfase"/>
</dbReference>
<evidence type="ECO:0000256" key="7">
    <source>
        <dbReference type="HAMAP-Rule" id="MF_00570"/>
    </source>
</evidence>
<comment type="function">
    <text evidence="7 8">Catalyzes the synthesis of beta-nicotinate D-ribonucleotide from nicotinate and 5-phospho-D-ribose 1-phosphate at the expense of ATP.</text>
</comment>
<protein>
    <recommendedName>
        <fullName evidence="3 7">Nicotinate phosphoribosyltransferase</fullName>
        <shortName evidence="7">NAPRTase</shortName>
        <ecNumber evidence="3 7">6.3.4.21</ecNumber>
    </recommendedName>
</protein>
<dbReference type="Pfam" id="PF17767">
    <property type="entry name" value="NAPRTase_N"/>
    <property type="match status" value="1"/>
</dbReference>
<dbReference type="PIRSF" id="PIRSF000484">
    <property type="entry name" value="NAPRT"/>
    <property type="match status" value="1"/>
</dbReference>
<dbReference type="NCBIfam" id="NF003704">
    <property type="entry name" value="PRK05321.1"/>
    <property type="match status" value="1"/>
</dbReference>
<dbReference type="InterPro" id="IPR007229">
    <property type="entry name" value="Nic_PRibTrfase-Fam"/>
</dbReference>